<dbReference type="PANTHER" id="PTHR10267:SF0">
    <property type="entry name" value="DNA POLYMERASE SUBUNIT GAMMA-1"/>
    <property type="match status" value="1"/>
</dbReference>
<evidence type="ECO:0000256" key="2">
    <source>
        <dbReference type="SAM" id="MobiDB-lite"/>
    </source>
</evidence>
<sequence>MQCSYWISAAERITSQFVIWGRDVDLDDGIPRNAQHEWGIILPKLQAMGTITRRAVESTWLTASNAKKTPLGSDFKRYVEAPPGWALVGADVDYEELWISSAMGDTQFGLHGASALGWMTLQGTKTDAADLHSVTANILWITRDQAKQFNHARIYGAGVAFATGLLTQHNRMLPTEVATQKAETLYEKSKGLKRRMKIDGAIAHSADPRTPVLGCQIPNSLMKVNCGSEFMTSRINWVVQSSGVDYLHLLIASMDYLIEKYQLQARLMLTIHDEIRYLVRDEDNNLWTRVMFASRLGFDDLSLMPNSRAAHSSRPSTSTSTCKEPTDPCITPTNSIPLPPGESLDLCKLLAKENVLLEPATAPQTSVPTASPSPSTPPPTTGLRTEHTAIWLLLQSKPDLSSFKSGLNEFVGRDEAELVRKALGSKRGGSSSGERTSSCNSSRAKSTAISDESKVAKPASSRSPRAPKKDPFSALAKEEFNPYFTIF</sequence>
<feature type="compositionally biased region" description="Polar residues" evidence="2">
    <location>
        <begin position="309"/>
        <end position="323"/>
    </location>
</feature>
<dbReference type="GO" id="GO:0008408">
    <property type="term" value="F:3'-5' exonuclease activity"/>
    <property type="evidence" value="ECO:0007669"/>
    <property type="project" value="TreeGrafter"/>
</dbReference>
<dbReference type="eggNOG" id="KOG3657">
    <property type="taxonomic scope" value="Eukaryota"/>
</dbReference>
<dbReference type="InterPro" id="IPR002297">
    <property type="entry name" value="DNA-dir_DNA_pol_A_mt"/>
</dbReference>
<keyword evidence="5" id="KW-1185">Reference proteome</keyword>
<dbReference type="PANTHER" id="PTHR10267">
    <property type="entry name" value="DNA POLYMERASE SUBUNIT GAMMA-1"/>
    <property type="match status" value="1"/>
</dbReference>
<evidence type="ECO:0000259" key="3">
    <source>
        <dbReference type="SMART" id="SM00482"/>
    </source>
</evidence>
<dbReference type="GO" id="GO:0006264">
    <property type="term" value="P:mitochondrial DNA replication"/>
    <property type="evidence" value="ECO:0007669"/>
    <property type="project" value="TreeGrafter"/>
</dbReference>
<feature type="compositionally biased region" description="Low complexity" evidence="2">
    <location>
        <begin position="361"/>
        <end position="373"/>
    </location>
</feature>
<reference evidence="5" key="2">
    <citation type="submission" date="2009-11" db="EMBL/GenBank/DDBJ databases">
        <title>The Genome Sequence of Allomyces macrogynus strain ATCC 38327.</title>
        <authorList>
            <consortium name="The Broad Institute Genome Sequencing Platform"/>
            <person name="Russ C."/>
            <person name="Cuomo C."/>
            <person name="Shea T."/>
            <person name="Young S.K."/>
            <person name="Zeng Q."/>
            <person name="Koehrsen M."/>
            <person name="Haas B."/>
            <person name="Borodovsky M."/>
            <person name="Guigo R."/>
            <person name="Alvarado L."/>
            <person name="Berlin A."/>
            <person name="Borenstein D."/>
            <person name="Chen Z."/>
            <person name="Engels R."/>
            <person name="Freedman E."/>
            <person name="Gellesch M."/>
            <person name="Goldberg J."/>
            <person name="Griggs A."/>
            <person name="Gujja S."/>
            <person name="Heiman D."/>
            <person name="Hepburn T."/>
            <person name="Howarth C."/>
            <person name="Jen D."/>
            <person name="Larson L."/>
            <person name="Lewis B."/>
            <person name="Mehta T."/>
            <person name="Park D."/>
            <person name="Pearson M."/>
            <person name="Roberts A."/>
            <person name="Saif S."/>
            <person name="Shenoy N."/>
            <person name="Sisk P."/>
            <person name="Stolte C."/>
            <person name="Sykes S."/>
            <person name="Walk T."/>
            <person name="White J."/>
            <person name="Yandava C."/>
            <person name="Burger G."/>
            <person name="Gray M.W."/>
            <person name="Holland P.W.H."/>
            <person name="King N."/>
            <person name="Lang F.B.F."/>
            <person name="Roger A.J."/>
            <person name="Ruiz-Trillo I."/>
            <person name="Lander E."/>
            <person name="Nusbaum C."/>
        </authorList>
    </citation>
    <scope>NUCLEOTIDE SEQUENCE [LARGE SCALE GENOMIC DNA]</scope>
    <source>
        <strain evidence="5">ATCC 38327</strain>
    </source>
</reference>
<feature type="domain" description="DNA-directed DNA polymerase family A palm" evidence="3">
    <location>
        <begin position="72"/>
        <end position="283"/>
    </location>
</feature>
<dbReference type="PRINTS" id="PR00867">
    <property type="entry name" value="DNAPOLG"/>
</dbReference>
<dbReference type="Pfam" id="PF00476">
    <property type="entry name" value="DNA_pol_A"/>
    <property type="match status" value="1"/>
</dbReference>
<feature type="region of interest" description="Disordered" evidence="2">
    <location>
        <begin position="361"/>
        <end position="383"/>
    </location>
</feature>
<dbReference type="STRING" id="578462.A0A0L0S4N6"/>
<gene>
    <name evidence="4" type="ORF">AMAG_18053</name>
</gene>
<dbReference type="GO" id="GO:0005760">
    <property type="term" value="C:gamma DNA polymerase complex"/>
    <property type="evidence" value="ECO:0007669"/>
    <property type="project" value="InterPro"/>
</dbReference>
<dbReference type="InterPro" id="IPR043502">
    <property type="entry name" value="DNA/RNA_pol_sf"/>
</dbReference>
<feature type="region of interest" description="Disordered" evidence="2">
    <location>
        <begin position="307"/>
        <end position="337"/>
    </location>
</feature>
<dbReference type="GO" id="GO:0003677">
    <property type="term" value="F:DNA binding"/>
    <property type="evidence" value="ECO:0007669"/>
    <property type="project" value="InterPro"/>
</dbReference>
<proteinExistence type="predicted"/>
<dbReference type="AlphaFoldDB" id="A0A0L0S4N6"/>
<protein>
    <recommendedName>
        <fullName evidence="1">Mitochondrial DNA polymerase catalytic subunit</fullName>
    </recommendedName>
</protein>
<feature type="region of interest" description="Disordered" evidence="2">
    <location>
        <begin position="422"/>
        <end position="473"/>
    </location>
</feature>
<accession>A0A0L0S4N6</accession>
<dbReference type="InterPro" id="IPR001098">
    <property type="entry name" value="DNA-dir_DNA_pol_A_palm_dom"/>
</dbReference>
<dbReference type="SUPFAM" id="SSF56672">
    <property type="entry name" value="DNA/RNA polymerases"/>
    <property type="match status" value="1"/>
</dbReference>
<dbReference type="GO" id="GO:0003887">
    <property type="term" value="F:DNA-directed DNA polymerase activity"/>
    <property type="evidence" value="ECO:0007669"/>
    <property type="project" value="InterPro"/>
</dbReference>
<dbReference type="OrthoDB" id="5588663at2759"/>
<dbReference type="Gene3D" id="1.10.150.20">
    <property type="entry name" value="5' to 3' exonuclease, C-terminal subdomain"/>
    <property type="match status" value="1"/>
</dbReference>
<dbReference type="VEuPathDB" id="FungiDB:AMAG_18053"/>
<evidence type="ECO:0000256" key="1">
    <source>
        <dbReference type="ARBA" id="ARBA00031966"/>
    </source>
</evidence>
<evidence type="ECO:0000313" key="4">
    <source>
        <dbReference type="EMBL" id="KNE57478.1"/>
    </source>
</evidence>
<dbReference type="Gene3D" id="3.30.70.370">
    <property type="match status" value="1"/>
</dbReference>
<organism evidence="4 5">
    <name type="scientific">Allomyces macrogynus (strain ATCC 38327)</name>
    <name type="common">Allomyces javanicus var. macrogynus</name>
    <dbReference type="NCBI Taxonomy" id="578462"/>
    <lineage>
        <taxon>Eukaryota</taxon>
        <taxon>Fungi</taxon>
        <taxon>Fungi incertae sedis</taxon>
        <taxon>Blastocladiomycota</taxon>
        <taxon>Blastocladiomycetes</taxon>
        <taxon>Blastocladiales</taxon>
        <taxon>Blastocladiaceae</taxon>
        <taxon>Allomyces</taxon>
    </lineage>
</organism>
<dbReference type="EMBL" id="GG745331">
    <property type="protein sequence ID" value="KNE57478.1"/>
    <property type="molecule type" value="Genomic_DNA"/>
</dbReference>
<evidence type="ECO:0000313" key="5">
    <source>
        <dbReference type="Proteomes" id="UP000054350"/>
    </source>
</evidence>
<dbReference type="SMART" id="SM00482">
    <property type="entry name" value="POLAc"/>
    <property type="match status" value="1"/>
</dbReference>
<reference evidence="4 5" key="1">
    <citation type="submission" date="2009-11" db="EMBL/GenBank/DDBJ databases">
        <title>Annotation of Allomyces macrogynus ATCC 38327.</title>
        <authorList>
            <consortium name="The Broad Institute Genome Sequencing Platform"/>
            <person name="Russ C."/>
            <person name="Cuomo C."/>
            <person name="Burger G."/>
            <person name="Gray M.W."/>
            <person name="Holland P.W.H."/>
            <person name="King N."/>
            <person name="Lang F.B.F."/>
            <person name="Roger A.J."/>
            <person name="Ruiz-Trillo I."/>
            <person name="Young S.K."/>
            <person name="Zeng Q."/>
            <person name="Gargeya S."/>
            <person name="Fitzgerald M."/>
            <person name="Haas B."/>
            <person name="Abouelleil A."/>
            <person name="Alvarado L."/>
            <person name="Arachchi H.M."/>
            <person name="Berlin A."/>
            <person name="Chapman S.B."/>
            <person name="Gearin G."/>
            <person name="Goldberg J."/>
            <person name="Griggs A."/>
            <person name="Gujja S."/>
            <person name="Hansen M."/>
            <person name="Heiman D."/>
            <person name="Howarth C."/>
            <person name="Larimer J."/>
            <person name="Lui A."/>
            <person name="MacDonald P.J.P."/>
            <person name="McCowen C."/>
            <person name="Montmayeur A."/>
            <person name="Murphy C."/>
            <person name="Neiman D."/>
            <person name="Pearson M."/>
            <person name="Priest M."/>
            <person name="Roberts A."/>
            <person name="Saif S."/>
            <person name="Shea T."/>
            <person name="Sisk P."/>
            <person name="Stolte C."/>
            <person name="Sykes S."/>
            <person name="Wortman J."/>
            <person name="Nusbaum C."/>
            <person name="Birren B."/>
        </authorList>
    </citation>
    <scope>NUCLEOTIDE SEQUENCE [LARGE SCALE GENOMIC DNA]</scope>
    <source>
        <strain evidence="4 5">ATCC 38327</strain>
    </source>
</reference>
<feature type="compositionally biased region" description="Low complexity" evidence="2">
    <location>
        <begin position="432"/>
        <end position="443"/>
    </location>
</feature>
<name>A0A0L0S4N6_ALLM3</name>
<dbReference type="Proteomes" id="UP000054350">
    <property type="component" value="Unassembled WGS sequence"/>
</dbReference>